<dbReference type="RefSeq" id="WP_318650981.1">
    <property type="nucleotide sequence ID" value="NZ_CP137852.1"/>
</dbReference>
<keyword evidence="5 6" id="KW-0472">Membrane</keyword>
<dbReference type="EMBL" id="CP137852">
    <property type="protein sequence ID" value="WPB87024.1"/>
    <property type="molecule type" value="Genomic_DNA"/>
</dbReference>
<evidence type="ECO:0000313" key="9">
    <source>
        <dbReference type="Proteomes" id="UP001305521"/>
    </source>
</evidence>
<evidence type="ECO:0000256" key="4">
    <source>
        <dbReference type="ARBA" id="ARBA00022989"/>
    </source>
</evidence>
<evidence type="ECO:0000256" key="6">
    <source>
        <dbReference type="SAM" id="Phobius"/>
    </source>
</evidence>
<gene>
    <name evidence="8" type="ORF">R9Z33_09140</name>
</gene>
<dbReference type="Pfam" id="PF00892">
    <property type="entry name" value="EamA"/>
    <property type="match status" value="2"/>
</dbReference>
<protein>
    <submittedName>
        <fullName evidence="8">DMT family transporter</fullName>
    </submittedName>
</protein>
<evidence type="ECO:0000256" key="3">
    <source>
        <dbReference type="ARBA" id="ARBA00022692"/>
    </source>
</evidence>
<name>A0ABZ0PMT4_9PROT</name>
<dbReference type="PANTHER" id="PTHR22911">
    <property type="entry name" value="ACYL-MALONYL CONDENSING ENZYME-RELATED"/>
    <property type="match status" value="1"/>
</dbReference>
<evidence type="ECO:0000256" key="2">
    <source>
        <dbReference type="ARBA" id="ARBA00009853"/>
    </source>
</evidence>
<dbReference type="Proteomes" id="UP001305521">
    <property type="component" value="Chromosome"/>
</dbReference>
<comment type="subcellular location">
    <subcellularLocation>
        <location evidence="1">Membrane</location>
        <topology evidence="1">Multi-pass membrane protein</topology>
    </subcellularLocation>
</comment>
<feature type="transmembrane region" description="Helical" evidence="6">
    <location>
        <begin position="75"/>
        <end position="95"/>
    </location>
</feature>
<evidence type="ECO:0000259" key="7">
    <source>
        <dbReference type="Pfam" id="PF00892"/>
    </source>
</evidence>
<sequence length="294" mass="32160">MVLPRLNPTPAGMALAAMAGLTFCVLNVLLRILATELPPFQVQFLRYASGLVVLLPWIIRQGVAAYRPRGLGGQLWRGVVHSTALYLWFAALPNIPFADLTAIGFTSPLFVMIGAVIFLRERMFWQRWVAGLLGFAGVLVVVGPQLTGEGGHYSLMMLASAPLFAASFLITKALTKRDSPEVIVAWQSITVALFTLPAALMVWEWPDARQWGLVLLCGMLGSFGHWMLTHAFKLADISSAQPVKFLDLIWAASLGYLVFAETPTSSTFLGALVIFISTTWIARVEARRTRSPAA</sequence>
<organism evidence="8 9">
    <name type="scientific">Sediminicoccus rosea</name>
    <dbReference type="NCBI Taxonomy" id="1225128"/>
    <lineage>
        <taxon>Bacteria</taxon>
        <taxon>Pseudomonadati</taxon>
        <taxon>Pseudomonadota</taxon>
        <taxon>Alphaproteobacteria</taxon>
        <taxon>Acetobacterales</taxon>
        <taxon>Roseomonadaceae</taxon>
        <taxon>Sediminicoccus</taxon>
    </lineage>
</organism>
<accession>A0ABZ0PMT4</accession>
<dbReference type="InterPro" id="IPR037185">
    <property type="entry name" value="EmrE-like"/>
</dbReference>
<evidence type="ECO:0000256" key="1">
    <source>
        <dbReference type="ARBA" id="ARBA00004141"/>
    </source>
</evidence>
<dbReference type="PANTHER" id="PTHR22911:SF6">
    <property type="entry name" value="SOLUTE CARRIER FAMILY 35 MEMBER G1"/>
    <property type="match status" value="1"/>
</dbReference>
<reference evidence="8 9" key="1">
    <citation type="submission" date="2023-11" db="EMBL/GenBank/DDBJ databases">
        <title>Arctic aerobic anoxygenic photoheterotroph Sediminicoccus rosea KRV36 adapts its photosynthesis to long days of polar summer.</title>
        <authorList>
            <person name="Tomasch J."/>
            <person name="Kopejtka K."/>
            <person name="Bily T."/>
            <person name="Gardiner A.T."/>
            <person name="Gardian Z."/>
            <person name="Shivaramu S."/>
            <person name="Koblizek M."/>
            <person name="Engelhardt F."/>
            <person name="Kaftan D."/>
        </authorList>
    </citation>
    <scope>NUCLEOTIDE SEQUENCE [LARGE SCALE GENOMIC DNA]</scope>
    <source>
        <strain evidence="8 9">R-30</strain>
    </source>
</reference>
<keyword evidence="3 6" id="KW-0812">Transmembrane</keyword>
<feature type="transmembrane region" description="Helical" evidence="6">
    <location>
        <begin position="12"/>
        <end position="32"/>
    </location>
</feature>
<feature type="domain" description="EamA" evidence="7">
    <location>
        <begin position="12"/>
        <end position="142"/>
    </location>
</feature>
<keyword evidence="4 6" id="KW-1133">Transmembrane helix</keyword>
<feature type="domain" description="EamA" evidence="7">
    <location>
        <begin position="155"/>
        <end position="281"/>
    </location>
</feature>
<evidence type="ECO:0000313" key="8">
    <source>
        <dbReference type="EMBL" id="WPB87024.1"/>
    </source>
</evidence>
<evidence type="ECO:0000256" key="5">
    <source>
        <dbReference type="ARBA" id="ARBA00023136"/>
    </source>
</evidence>
<keyword evidence="9" id="KW-1185">Reference proteome</keyword>
<proteinExistence type="inferred from homology"/>
<feature type="transmembrane region" description="Helical" evidence="6">
    <location>
        <begin position="265"/>
        <end position="282"/>
    </location>
</feature>
<feature type="transmembrane region" description="Helical" evidence="6">
    <location>
        <begin position="44"/>
        <end position="63"/>
    </location>
</feature>
<feature type="transmembrane region" description="Helical" evidence="6">
    <location>
        <begin position="211"/>
        <end position="231"/>
    </location>
</feature>
<comment type="similarity">
    <text evidence="2">Belongs to the drug/metabolite transporter (DMT) superfamily. 10 TMS drug/metabolite exporter (DME) (TC 2.A.7.3) family.</text>
</comment>
<feature type="transmembrane region" description="Helical" evidence="6">
    <location>
        <begin position="128"/>
        <end position="147"/>
    </location>
</feature>
<dbReference type="SUPFAM" id="SSF103481">
    <property type="entry name" value="Multidrug resistance efflux transporter EmrE"/>
    <property type="match status" value="2"/>
</dbReference>
<feature type="transmembrane region" description="Helical" evidence="6">
    <location>
        <begin position="101"/>
        <end position="119"/>
    </location>
</feature>
<dbReference type="InterPro" id="IPR000620">
    <property type="entry name" value="EamA_dom"/>
</dbReference>
<feature type="transmembrane region" description="Helical" evidence="6">
    <location>
        <begin position="183"/>
        <end position="205"/>
    </location>
</feature>